<dbReference type="Proteomes" id="UP000199202">
    <property type="component" value="Unassembled WGS sequence"/>
</dbReference>
<feature type="transmembrane region" description="Helical" evidence="2">
    <location>
        <begin position="355"/>
        <end position="372"/>
    </location>
</feature>
<feature type="transmembrane region" description="Helical" evidence="2">
    <location>
        <begin position="254"/>
        <end position="274"/>
    </location>
</feature>
<keyword evidence="4" id="KW-1185">Reference proteome</keyword>
<organism evidence="3 4">
    <name type="scientific">Nonomuraea jiangxiensis</name>
    <dbReference type="NCBI Taxonomy" id="633440"/>
    <lineage>
        <taxon>Bacteria</taxon>
        <taxon>Bacillati</taxon>
        <taxon>Actinomycetota</taxon>
        <taxon>Actinomycetes</taxon>
        <taxon>Streptosporangiales</taxon>
        <taxon>Streptosporangiaceae</taxon>
        <taxon>Nonomuraea</taxon>
    </lineage>
</organism>
<dbReference type="PANTHER" id="PTHR36840">
    <property type="entry name" value="BLL5714 PROTEIN"/>
    <property type="match status" value="1"/>
</dbReference>
<dbReference type="AlphaFoldDB" id="A0A1G9EG08"/>
<dbReference type="InterPro" id="IPR010640">
    <property type="entry name" value="Low_temperature_requirement_A"/>
</dbReference>
<evidence type="ECO:0000256" key="2">
    <source>
        <dbReference type="SAM" id="Phobius"/>
    </source>
</evidence>
<feature type="transmembrane region" description="Helical" evidence="2">
    <location>
        <begin position="295"/>
        <end position="315"/>
    </location>
</feature>
<evidence type="ECO:0000313" key="4">
    <source>
        <dbReference type="Proteomes" id="UP000199202"/>
    </source>
</evidence>
<dbReference type="EMBL" id="FNDJ01000018">
    <property type="protein sequence ID" value="SDK75003.1"/>
    <property type="molecule type" value="Genomic_DNA"/>
</dbReference>
<feature type="transmembrane region" description="Helical" evidence="2">
    <location>
        <begin position="378"/>
        <end position="398"/>
    </location>
</feature>
<feature type="transmembrane region" description="Helical" evidence="2">
    <location>
        <begin position="184"/>
        <end position="202"/>
    </location>
</feature>
<dbReference type="Pfam" id="PF06772">
    <property type="entry name" value="LtrA"/>
    <property type="match status" value="1"/>
</dbReference>
<protein>
    <submittedName>
        <fullName evidence="3">Low temperature requirement protein LtrA</fullName>
    </submittedName>
</protein>
<feature type="transmembrane region" description="Helical" evidence="2">
    <location>
        <begin position="60"/>
        <end position="79"/>
    </location>
</feature>
<proteinExistence type="predicted"/>
<reference evidence="3 4" key="1">
    <citation type="submission" date="2016-10" db="EMBL/GenBank/DDBJ databases">
        <authorList>
            <person name="de Groot N.N."/>
        </authorList>
    </citation>
    <scope>NUCLEOTIDE SEQUENCE [LARGE SCALE GENOMIC DNA]</scope>
    <source>
        <strain evidence="3 4">CGMCC 4.6533</strain>
    </source>
</reference>
<feature type="transmembrane region" description="Helical" evidence="2">
    <location>
        <begin position="327"/>
        <end position="348"/>
    </location>
</feature>
<keyword evidence="2" id="KW-0472">Membrane</keyword>
<evidence type="ECO:0000256" key="1">
    <source>
        <dbReference type="SAM" id="MobiDB-lite"/>
    </source>
</evidence>
<feature type="transmembrane region" description="Helical" evidence="2">
    <location>
        <begin position="32"/>
        <end position="54"/>
    </location>
</feature>
<keyword evidence="2" id="KW-1133">Transmembrane helix</keyword>
<feature type="transmembrane region" description="Helical" evidence="2">
    <location>
        <begin position="130"/>
        <end position="149"/>
    </location>
</feature>
<sequence length="413" mass="45146">MAQADRRRDHRHRPLSGRNPKESHRTATPLELLYDLTFVVAFGTAANELAHYLAEGHVGTAIAGFCFAVFAVAWAWMNYSWFASAYDNDDWVFRVATMVQMVGVIINALGIEEMFASIDRGASPDIDVMVLGYVVMRVSMLFLWALVARHDPGRMPAARKFMWTIGGAQVGWVAFALLDLPLSAFLLGCVGLFAVELVGPVLAQRRSPTPWHAHHIAERHGLLVLITLGEGVIGTVAALNALVHAEHGWTVDVALLAVAGIGLTFGIWWMYFVVPWAEVLERHRERAYLWSAGHILLFGSIAATGAGLHVAAYFLERAAALDPTATVLTVAVPLSFFVLTLYVLYSIFMRHRDPFHLLLLAGTAGVVVVAVVCAELGLSMSWCLVVLMLAPAVTVVGYETVGHRHVAEALSRD</sequence>
<evidence type="ECO:0000313" key="3">
    <source>
        <dbReference type="EMBL" id="SDK75003.1"/>
    </source>
</evidence>
<gene>
    <name evidence="3" type="ORF">SAMN05421869_118146</name>
</gene>
<feature type="transmembrane region" description="Helical" evidence="2">
    <location>
        <begin position="161"/>
        <end position="178"/>
    </location>
</feature>
<dbReference type="RefSeq" id="WP_090941475.1">
    <property type="nucleotide sequence ID" value="NZ_FNDJ01000018.1"/>
</dbReference>
<dbReference type="PANTHER" id="PTHR36840:SF1">
    <property type="entry name" value="BLL5714 PROTEIN"/>
    <property type="match status" value="1"/>
</dbReference>
<name>A0A1G9EG08_9ACTN</name>
<dbReference type="OrthoDB" id="7698234at2"/>
<feature type="transmembrane region" description="Helical" evidence="2">
    <location>
        <begin position="222"/>
        <end position="242"/>
    </location>
</feature>
<accession>A0A1G9EG08</accession>
<keyword evidence="2" id="KW-0812">Transmembrane</keyword>
<feature type="region of interest" description="Disordered" evidence="1">
    <location>
        <begin position="1"/>
        <end position="24"/>
    </location>
</feature>
<feature type="transmembrane region" description="Helical" evidence="2">
    <location>
        <begin position="91"/>
        <end position="110"/>
    </location>
</feature>
<dbReference type="STRING" id="633440.SAMN05421869_118146"/>